<evidence type="ECO:0000256" key="1">
    <source>
        <dbReference type="SAM" id="SignalP"/>
    </source>
</evidence>
<evidence type="ECO:0000313" key="3">
    <source>
        <dbReference type="Proteomes" id="UP001528823"/>
    </source>
</evidence>
<gene>
    <name evidence="2" type="ORF">ORQ98_20420</name>
</gene>
<dbReference type="EMBL" id="JAPMOU010000032">
    <property type="protein sequence ID" value="MDE1464330.1"/>
    <property type="molecule type" value="Genomic_DNA"/>
</dbReference>
<keyword evidence="1" id="KW-0732">Signal</keyword>
<sequence length="91" mass="9830">MLKKTAFVLVMATVSVVNANCLDRICSGGFDNIQEPIEFAASNTFANIAIGRSDGRRPGFAEPIEFASTIVKPEVEACKHNKCPMNIVNIS</sequence>
<accession>A0ABT5UD85</accession>
<proteinExistence type="predicted"/>
<name>A0ABT5UD85_9GAMM</name>
<organism evidence="2 3">
    <name type="scientific">Spartinivicinus poritis</name>
    <dbReference type="NCBI Taxonomy" id="2994640"/>
    <lineage>
        <taxon>Bacteria</taxon>
        <taxon>Pseudomonadati</taxon>
        <taxon>Pseudomonadota</taxon>
        <taxon>Gammaproteobacteria</taxon>
        <taxon>Oceanospirillales</taxon>
        <taxon>Zooshikellaceae</taxon>
        <taxon>Spartinivicinus</taxon>
    </lineage>
</organism>
<feature type="chain" id="PRO_5046076096" evidence="1">
    <location>
        <begin position="20"/>
        <end position="91"/>
    </location>
</feature>
<dbReference type="Proteomes" id="UP001528823">
    <property type="component" value="Unassembled WGS sequence"/>
</dbReference>
<dbReference type="RefSeq" id="WP_274690658.1">
    <property type="nucleotide sequence ID" value="NZ_JAPMOU010000032.1"/>
</dbReference>
<keyword evidence="3" id="KW-1185">Reference proteome</keyword>
<comment type="caution">
    <text evidence="2">The sequence shown here is derived from an EMBL/GenBank/DDBJ whole genome shotgun (WGS) entry which is preliminary data.</text>
</comment>
<reference evidence="2 3" key="1">
    <citation type="submission" date="2022-11" db="EMBL/GenBank/DDBJ databases">
        <title>Spartinivicinus poritis sp. nov., isolated from scleractinian coral Porites lutea.</title>
        <authorList>
            <person name="Zhang G."/>
            <person name="Cai L."/>
            <person name="Wei Q."/>
        </authorList>
    </citation>
    <scope>NUCLEOTIDE SEQUENCE [LARGE SCALE GENOMIC DNA]</scope>
    <source>
        <strain evidence="2 3">A2-2</strain>
    </source>
</reference>
<protein>
    <submittedName>
        <fullName evidence="2">Uncharacterized protein</fullName>
    </submittedName>
</protein>
<evidence type="ECO:0000313" key="2">
    <source>
        <dbReference type="EMBL" id="MDE1464330.1"/>
    </source>
</evidence>
<feature type="signal peptide" evidence="1">
    <location>
        <begin position="1"/>
        <end position="19"/>
    </location>
</feature>